<protein>
    <recommendedName>
        <fullName evidence="2">Protein KRI1 homolog</fullName>
    </recommendedName>
</protein>
<feature type="compositionally biased region" description="Basic and acidic residues" evidence="3">
    <location>
        <begin position="82"/>
        <end position="93"/>
    </location>
</feature>
<dbReference type="Proteomes" id="UP000887568">
    <property type="component" value="Unplaced"/>
</dbReference>
<feature type="compositionally biased region" description="Polar residues" evidence="3">
    <location>
        <begin position="685"/>
        <end position="700"/>
    </location>
</feature>
<evidence type="ECO:0000313" key="6">
    <source>
        <dbReference type="Proteomes" id="UP000887568"/>
    </source>
</evidence>
<dbReference type="PANTHER" id="PTHR14490:SF5">
    <property type="entry name" value="PROTEIN KRI1 HOMOLOG"/>
    <property type="match status" value="1"/>
</dbReference>
<feature type="compositionally biased region" description="Polar residues" evidence="3">
    <location>
        <begin position="664"/>
        <end position="677"/>
    </location>
</feature>
<feature type="compositionally biased region" description="Basic and acidic residues" evidence="3">
    <location>
        <begin position="317"/>
        <end position="345"/>
    </location>
</feature>
<dbReference type="AlphaFoldDB" id="A0A914AV63"/>
<dbReference type="GO" id="GO:0030686">
    <property type="term" value="C:90S preribosome"/>
    <property type="evidence" value="ECO:0007669"/>
    <property type="project" value="TreeGrafter"/>
</dbReference>
<dbReference type="InterPro" id="IPR024626">
    <property type="entry name" value="Kri1-like_C"/>
</dbReference>
<dbReference type="Pfam" id="PF12936">
    <property type="entry name" value="Kri1_C"/>
    <property type="match status" value="1"/>
</dbReference>
<dbReference type="EnsemblMetazoa" id="XM_038212057.1">
    <property type="protein sequence ID" value="XP_038067985.1"/>
    <property type="gene ID" value="LOC119737599"/>
</dbReference>
<organism evidence="5 6">
    <name type="scientific">Patiria miniata</name>
    <name type="common">Bat star</name>
    <name type="synonym">Asterina miniata</name>
    <dbReference type="NCBI Taxonomy" id="46514"/>
    <lineage>
        <taxon>Eukaryota</taxon>
        <taxon>Metazoa</taxon>
        <taxon>Echinodermata</taxon>
        <taxon>Eleutherozoa</taxon>
        <taxon>Asterozoa</taxon>
        <taxon>Asteroidea</taxon>
        <taxon>Valvatacea</taxon>
        <taxon>Valvatida</taxon>
        <taxon>Asterinidae</taxon>
        <taxon>Patiria</taxon>
    </lineage>
</organism>
<dbReference type="Pfam" id="PF05178">
    <property type="entry name" value="Kri1"/>
    <property type="match status" value="1"/>
</dbReference>
<feature type="compositionally biased region" description="Low complexity" evidence="3">
    <location>
        <begin position="971"/>
        <end position="980"/>
    </location>
</feature>
<feature type="compositionally biased region" description="Polar residues" evidence="3">
    <location>
        <begin position="906"/>
        <end position="925"/>
    </location>
</feature>
<dbReference type="GeneID" id="119737599"/>
<feature type="compositionally biased region" description="Polar residues" evidence="3">
    <location>
        <begin position="818"/>
        <end position="830"/>
    </location>
</feature>
<dbReference type="PANTHER" id="PTHR14490">
    <property type="entry name" value="ZINC FINGER, ZZ TYPE"/>
    <property type="match status" value="1"/>
</dbReference>
<evidence type="ECO:0000256" key="2">
    <source>
        <dbReference type="ARBA" id="ARBA00017294"/>
    </source>
</evidence>
<feature type="region of interest" description="Disordered" evidence="3">
    <location>
        <begin position="34"/>
        <end position="61"/>
    </location>
</feature>
<feature type="compositionally biased region" description="Basic and acidic residues" evidence="3">
    <location>
        <begin position="787"/>
        <end position="796"/>
    </location>
</feature>
<accession>A0A914AV63</accession>
<sequence>MSGSEDDLEFRINTKFAENYDKWRRKEELQKLKDRYGENFAEESSSSSSEEEDEDAEGLTAQIEKDFLKTLSYVKSRDPRIYDKDATFYHEQESSSDGSSGGDAPPTKKKKEKGKQVKEDKPVFLKDYERQIITEKGGRYSDEEYEEEEDEEQFGRAASLTYVQEQRAIKDSFQKALQSSDESDDDILLKKRPKTPRERKAEEEEYIQWMKGRKETVDDEKTAQDAAEMEALKRYWTDPSLEEGEKFLRDFILNKGYKAKDEEGDEPGIELEEADFSEEERLLDTQDEFERKYNFRYEEPDSEFIKRYPRTMASSVRVKDNKRAVKRQDRKERKQQDKERKKEELKQLKNLKKQEILDKLEKLRQVTGNTAVGFEDMDLEGDFDPEQHDNAMQKIFSEQYDALPEEDTKPEFEHEDWEDENWDDWDGQDYGEEEYYEGGEEEQYCEDPDFNMDADYDPSLSKQANMERRAALQQELIGSSKKKKKKKLSKFAEVLKTKKPVFNPDDRTYEEYIEEFYKLDYEDMIGDIPCRFKYRKVVPNDFGLTTEEILSAKERELNQWASLKKTCQYRTEEEEERDRRIFAKKAQNEAKKRRVFLSLLEKPSDSEDSGDETKPKKVSNTASKQPTSQTKKLGRKTAKASTIPSSPEKQKSEPGSPSKKVKTDPSSTRSSGRSVNRNLEEAPKSETNSTGVQNPANLENVSKKKGTSKKTRKASKGTDPKPDSSKSTIPTEKSTRGNTRGFSTSIKQRVDVVKNEKSEQSGNKDVHGERTNAAKPLIKKRKRKRSHSEDKPKLKIIDAYASEILDIPGLSNIKKNAASRTDPTSATKTSDNTHRTEKNQKTKVGKTQNNSDMDTKSKASIHLEPPQTDLQSPGRTDSKKRKRKRKNSEQQSEPTPKQSHKETQNNKHNVSETISSKPSTETTPRSKSDFASIKQKLKKKPLTMESTKKDQASSKVVKVSDGKGKDASKNIQPASAASPSSKKKQSKKQSAQQISAAAAASGTSKSNRTRNKNRNRRLAKKQKSPQAVTGTTVSDARLKAYGINPRKHGYRMKYLREQEAKKQKQNKES</sequence>
<feature type="compositionally biased region" description="Basic and acidic residues" evidence="3">
    <location>
        <begin position="831"/>
        <end position="840"/>
    </location>
</feature>
<evidence type="ECO:0000259" key="4">
    <source>
        <dbReference type="Pfam" id="PF12936"/>
    </source>
</evidence>
<feature type="region of interest" description="Disordered" evidence="3">
    <location>
        <begin position="173"/>
        <end position="204"/>
    </location>
</feature>
<evidence type="ECO:0000313" key="5">
    <source>
        <dbReference type="EnsemblMetazoa" id="XP_038067985.1"/>
    </source>
</evidence>
<feature type="compositionally biased region" description="Low complexity" evidence="3">
    <location>
        <begin position="988"/>
        <end position="1006"/>
    </location>
</feature>
<feature type="compositionally biased region" description="Acidic residues" evidence="3">
    <location>
        <begin position="413"/>
        <end position="456"/>
    </location>
</feature>
<evidence type="ECO:0000256" key="3">
    <source>
        <dbReference type="SAM" id="MobiDB-lite"/>
    </source>
</evidence>
<keyword evidence="6" id="KW-1185">Reference proteome</keyword>
<reference evidence="5" key="1">
    <citation type="submission" date="2022-11" db="UniProtKB">
        <authorList>
            <consortium name="EnsemblMetazoa"/>
        </authorList>
    </citation>
    <scope>IDENTIFICATION</scope>
</reference>
<feature type="domain" description="Kri1-like C-terminal" evidence="4">
    <location>
        <begin position="508"/>
        <end position="594"/>
    </location>
</feature>
<feature type="compositionally biased region" description="Basic and acidic residues" evidence="3">
    <location>
        <begin position="946"/>
        <end position="968"/>
    </location>
</feature>
<feature type="compositionally biased region" description="Basic residues" evidence="3">
    <location>
        <begin position="777"/>
        <end position="786"/>
    </location>
</feature>
<dbReference type="InterPro" id="IPR018034">
    <property type="entry name" value="Kri1"/>
</dbReference>
<dbReference type="OrthoDB" id="10252032at2759"/>
<feature type="compositionally biased region" description="Basic and acidic residues" evidence="3">
    <location>
        <begin position="748"/>
        <end position="772"/>
    </location>
</feature>
<feature type="compositionally biased region" description="Polar residues" evidence="3">
    <location>
        <begin position="1024"/>
        <end position="1034"/>
    </location>
</feature>
<feature type="compositionally biased region" description="Basic residues" evidence="3">
    <location>
        <begin position="1007"/>
        <end position="1023"/>
    </location>
</feature>
<comment type="similarity">
    <text evidence="1">Belongs to the KRI1 family.</text>
</comment>
<feature type="region of interest" description="Disordered" evidence="3">
    <location>
        <begin position="593"/>
        <end position="1069"/>
    </location>
</feature>
<dbReference type="CTD" id="65095"/>
<feature type="compositionally biased region" description="Acidic residues" evidence="3">
    <location>
        <begin position="143"/>
        <end position="152"/>
    </location>
</feature>
<feature type="compositionally biased region" description="Polar residues" evidence="3">
    <location>
        <begin position="618"/>
        <end position="631"/>
    </location>
</feature>
<feature type="compositionally biased region" description="Basic residues" evidence="3">
    <location>
        <begin position="703"/>
        <end position="715"/>
    </location>
</feature>
<feature type="region of interest" description="Disordered" evidence="3">
    <location>
        <begin position="405"/>
        <end position="458"/>
    </location>
</feature>
<feature type="region of interest" description="Disordered" evidence="3">
    <location>
        <begin position="82"/>
        <end position="155"/>
    </location>
</feature>
<feature type="compositionally biased region" description="Basic and acidic residues" evidence="3">
    <location>
        <begin position="1054"/>
        <end position="1069"/>
    </location>
</feature>
<dbReference type="OMA" id="FEHEDWE"/>
<feature type="compositionally biased region" description="Polar residues" evidence="3">
    <location>
        <begin position="725"/>
        <end position="747"/>
    </location>
</feature>
<name>A0A914AV63_PATMI</name>
<dbReference type="RefSeq" id="XP_038067985.1">
    <property type="nucleotide sequence ID" value="XM_038212057.1"/>
</dbReference>
<evidence type="ECO:0000256" key="1">
    <source>
        <dbReference type="ARBA" id="ARBA00007473"/>
    </source>
</evidence>
<proteinExistence type="inferred from homology"/>
<dbReference type="GO" id="GO:0000447">
    <property type="term" value="P:endonucleolytic cleavage in ITS1 to separate SSU-rRNA from 5.8S rRNA and LSU-rRNA from tricistronic rRNA transcript (SSU-rRNA, 5.8S rRNA, LSU-rRNA)"/>
    <property type="evidence" value="ECO:0007669"/>
    <property type="project" value="TreeGrafter"/>
</dbReference>
<feature type="region of interest" description="Disordered" evidence="3">
    <location>
        <begin position="315"/>
        <end position="345"/>
    </location>
</feature>
<feature type="compositionally biased region" description="Basic and acidic residues" evidence="3">
    <location>
        <begin position="114"/>
        <end position="142"/>
    </location>
</feature>
<dbReference type="GO" id="GO:0005730">
    <property type="term" value="C:nucleolus"/>
    <property type="evidence" value="ECO:0007669"/>
    <property type="project" value="TreeGrafter"/>
</dbReference>